<feature type="transmembrane region" description="Helical" evidence="1">
    <location>
        <begin position="315"/>
        <end position="337"/>
    </location>
</feature>
<sequence>MRYLEITVPNGRRRAVIDILEAEGIDYVVSDETSDRGYTAVIRFPLPTRAVEPVLDRLAEAGIDEARVVVIDAEAVISRDFDDLLDRYSHGGTGERTSRQVLRTKADELTPAFSTYVAMLIISAIVATAGLLSNSPAVVVGSMVIAPLVGPALAANVGIVTADDDLRTTGFRYQLVGIVIVIGASTVLALLARLAGLEPAGIDIVVVTELEERVSPNLLSLAVALGAGVAGIISLTRGFSEAIVGVMIAAALIPPAAATGITAAWGMNGAAIGAFVLVVVNVLSINAAALVTLWVAGYRPQGLFEVSPSRKPTVAYAAVFGIALLVLTAPLAAITLMEIQTTQLKSTAEEEVAEVVDGSQYTAEEDSVEVILNDDYPIQSIDRVVVTVSGREPGPAPPLGDRIYENISAHVSGQLVVEVQYVVSERYENGSGERMVVNSTGDRSHRSLSGRQAAAVGGLFVDERVRFARQTSPRIHRPISGG</sequence>
<dbReference type="NCBIfam" id="TIGR00341">
    <property type="entry name" value="TIGR00341 family protein"/>
    <property type="match status" value="1"/>
</dbReference>
<organism evidence="2 3">
    <name type="scientific">Natrinema halophilum</name>
    <dbReference type="NCBI Taxonomy" id="1699371"/>
    <lineage>
        <taxon>Archaea</taxon>
        <taxon>Methanobacteriati</taxon>
        <taxon>Methanobacteriota</taxon>
        <taxon>Stenosarchaea group</taxon>
        <taxon>Halobacteria</taxon>
        <taxon>Halobacteriales</taxon>
        <taxon>Natrialbaceae</taxon>
        <taxon>Natrinema</taxon>
    </lineage>
</organism>
<name>A0A7D5KQ85_9EURY</name>
<feature type="transmembrane region" description="Helical" evidence="1">
    <location>
        <begin position="113"/>
        <end position="132"/>
    </location>
</feature>
<dbReference type="KEGG" id="haly:HYG82_04390"/>
<dbReference type="PANTHER" id="PTHR20992">
    <property type="entry name" value="AT15442P-RELATED"/>
    <property type="match status" value="1"/>
</dbReference>
<keyword evidence="1" id="KW-0472">Membrane</keyword>
<dbReference type="OrthoDB" id="3266at2157"/>
<dbReference type="InterPro" id="IPR005240">
    <property type="entry name" value="DUF389"/>
</dbReference>
<proteinExistence type="predicted"/>
<feature type="transmembrane region" description="Helical" evidence="1">
    <location>
        <begin position="271"/>
        <end position="295"/>
    </location>
</feature>
<evidence type="ECO:0000313" key="3">
    <source>
        <dbReference type="Proteomes" id="UP000509241"/>
    </source>
</evidence>
<feature type="transmembrane region" description="Helical" evidence="1">
    <location>
        <begin position="173"/>
        <end position="194"/>
    </location>
</feature>
<dbReference type="GeneID" id="56032503"/>
<keyword evidence="3" id="KW-1185">Reference proteome</keyword>
<reference evidence="2 3" key="1">
    <citation type="submission" date="2020-07" db="EMBL/GenBank/DDBJ databases">
        <authorList>
            <person name="Cui H."/>
        </authorList>
    </citation>
    <scope>NUCLEOTIDE SEQUENCE [LARGE SCALE GENOMIC DNA]</scope>
    <source>
        <strain evidence="2 3">YPL8</strain>
    </source>
</reference>
<accession>A0A7D5KQ85</accession>
<keyword evidence="1" id="KW-1133">Transmembrane helix</keyword>
<dbReference type="PANTHER" id="PTHR20992:SF9">
    <property type="entry name" value="AT15442P-RELATED"/>
    <property type="match status" value="1"/>
</dbReference>
<feature type="transmembrane region" description="Helical" evidence="1">
    <location>
        <begin position="138"/>
        <end position="161"/>
    </location>
</feature>
<protein>
    <submittedName>
        <fullName evidence="2">TIGR00341 family protein</fullName>
    </submittedName>
</protein>
<keyword evidence="1" id="KW-0812">Transmembrane</keyword>
<feature type="transmembrane region" description="Helical" evidence="1">
    <location>
        <begin position="214"/>
        <end position="235"/>
    </location>
</feature>
<evidence type="ECO:0000256" key="1">
    <source>
        <dbReference type="SAM" id="Phobius"/>
    </source>
</evidence>
<gene>
    <name evidence="2" type="ORF">HYG82_04390</name>
</gene>
<evidence type="ECO:0000313" key="2">
    <source>
        <dbReference type="EMBL" id="QLG48137.1"/>
    </source>
</evidence>
<dbReference type="Pfam" id="PF04087">
    <property type="entry name" value="DUF389"/>
    <property type="match status" value="1"/>
</dbReference>
<feature type="transmembrane region" description="Helical" evidence="1">
    <location>
        <begin position="242"/>
        <end position="265"/>
    </location>
</feature>
<dbReference type="RefSeq" id="WP_179259878.1">
    <property type="nucleotide sequence ID" value="NZ_CP058601.1"/>
</dbReference>
<dbReference type="Proteomes" id="UP000509241">
    <property type="component" value="Chromosome"/>
</dbReference>
<dbReference type="EMBL" id="CP058601">
    <property type="protein sequence ID" value="QLG48137.1"/>
    <property type="molecule type" value="Genomic_DNA"/>
</dbReference>
<dbReference type="AlphaFoldDB" id="A0A7D5KQ85"/>